<reference evidence="2 3" key="1">
    <citation type="journal article" date="2019" name="BMC Genomics">
        <title>New insights from Opisthorchis felineus genome: update on genomics of the epidemiologically important liver flukes.</title>
        <authorList>
            <person name="Ershov N.I."/>
            <person name="Mordvinov V.A."/>
            <person name="Prokhortchouk E.B."/>
            <person name="Pakharukova M.Y."/>
            <person name="Gunbin K.V."/>
            <person name="Ustyantsev K."/>
            <person name="Genaev M.A."/>
            <person name="Blinov A.G."/>
            <person name="Mazur A."/>
            <person name="Boulygina E."/>
            <person name="Tsygankova S."/>
            <person name="Khrameeva E."/>
            <person name="Chekanov N."/>
            <person name="Fan G."/>
            <person name="Xiao A."/>
            <person name="Zhang H."/>
            <person name="Xu X."/>
            <person name="Yang H."/>
            <person name="Solovyev V."/>
            <person name="Lee S.M."/>
            <person name="Liu X."/>
            <person name="Afonnikov D.A."/>
            <person name="Skryabin K.G."/>
        </authorList>
    </citation>
    <scope>NUCLEOTIDE SEQUENCE [LARGE SCALE GENOMIC DNA]</scope>
    <source>
        <strain evidence="2">AK-0245</strain>
        <tissue evidence="2">Whole organism</tissue>
    </source>
</reference>
<accession>A0A4S2M0J1</accession>
<evidence type="ECO:0000256" key="1">
    <source>
        <dbReference type="SAM" id="MobiDB-lite"/>
    </source>
</evidence>
<dbReference type="EMBL" id="SJOL01006420">
    <property type="protein sequence ID" value="TGZ67338.1"/>
    <property type="molecule type" value="Genomic_DNA"/>
</dbReference>
<dbReference type="OrthoDB" id="10330957at2759"/>
<dbReference type="AlphaFoldDB" id="A0A4S2M0J1"/>
<feature type="compositionally biased region" description="Acidic residues" evidence="1">
    <location>
        <begin position="100"/>
        <end position="110"/>
    </location>
</feature>
<gene>
    <name evidence="2" type="ORF">CRM22_004841</name>
</gene>
<proteinExistence type="predicted"/>
<name>A0A4S2M0J1_OPIFE</name>
<evidence type="ECO:0000313" key="2">
    <source>
        <dbReference type="EMBL" id="TGZ67338.1"/>
    </source>
</evidence>
<sequence length="217" mass="24833">MSGCIKHRQRRLSGDGIQTSDSVTKMHWPCSTLLLLGLSIAYIKSEEPGREDPDQPIQLQFLFGLDNQTYEEGDLKKSAETSHPTASTREKQVKNYPERDESDGPGEAEFEVPSHENVLAITSNITLLEQDQFIRDLMDQINSLYESAQWMYDEAERHFNLAEKLVEKADRVADRAEASRRHLSEWMQRYGLGWDVADMEDVVAENVVETNDLDDQL</sequence>
<protein>
    <submittedName>
        <fullName evidence="2">Uncharacterized protein</fullName>
    </submittedName>
</protein>
<feature type="region of interest" description="Disordered" evidence="1">
    <location>
        <begin position="73"/>
        <end position="110"/>
    </location>
</feature>
<dbReference type="Proteomes" id="UP000308267">
    <property type="component" value="Unassembled WGS sequence"/>
</dbReference>
<comment type="caution">
    <text evidence="2">The sequence shown here is derived from an EMBL/GenBank/DDBJ whole genome shotgun (WGS) entry which is preliminary data.</text>
</comment>
<keyword evidence="3" id="KW-1185">Reference proteome</keyword>
<feature type="compositionally biased region" description="Basic and acidic residues" evidence="1">
    <location>
        <begin position="88"/>
        <end position="99"/>
    </location>
</feature>
<evidence type="ECO:0000313" key="3">
    <source>
        <dbReference type="Proteomes" id="UP000308267"/>
    </source>
</evidence>
<organism evidence="2 3">
    <name type="scientific">Opisthorchis felineus</name>
    <dbReference type="NCBI Taxonomy" id="147828"/>
    <lineage>
        <taxon>Eukaryota</taxon>
        <taxon>Metazoa</taxon>
        <taxon>Spiralia</taxon>
        <taxon>Lophotrochozoa</taxon>
        <taxon>Platyhelminthes</taxon>
        <taxon>Trematoda</taxon>
        <taxon>Digenea</taxon>
        <taxon>Opisthorchiida</taxon>
        <taxon>Opisthorchiata</taxon>
        <taxon>Opisthorchiidae</taxon>
        <taxon>Opisthorchis</taxon>
    </lineage>
</organism>